<reference evidence="2" key="1">
    <citation type="submission" date="2011-06" db="EMBL/GenBank/DDBJ databases">
        <title>The Genome Sequence of Fusarium oxysporum Fo47.</title>
        <authorList>
            <consortium name="The Broad Institute Genome Sequencing Platform"/>
            <person name="Ma L.-J."/>
            <person name="Gale L.R."/>
            <person name="Schwartz D.C."/>
            <person name="Zhou S."/>
            <person name="Corby-Kistler H."/>
            <person name="Young S.K."/>
            <person name="Zeng Q."/>
            <person name="Gargeya S."/>
            <person name="Fitzgerald M."/>
            <person name="Haas B."/>
            <person name="Abouelleil A."/>
            <person name="Alvarado L."/>
            <person name="Arachchi H.M."/>
            <person name="Berlin A."/>
            <person name="Brown A."/>
            <person name="Chapman S.B."/>
            <person name="Chen Z."/>
            <person name="Dunbar C."/>
            <person name="Freedman E."/>
            <person name="Gearin G."/>
            <person name="Gellesch M."/>
            <person name="Goldberg J."/>
            <person name="Griggs A."/>
            <person name="Gujja S."/>
            <person name="Heiman D."/>
            <person name="Howarth C."/>
            <person name="Larson L."/>
            <person name="Lui A."/>
            <person name="MacDonald P.J.P."/>
            <person name="Mehta T."/>
            <person name="Montmayeur A."/>
            <person name="Murphy C."/>
            <person name="Neiman D."/>
            <person name="Pearson M."/>
            <person name="Priest M."/>
            <person name="Roberts A."/>
            <person name="Saif S."/>
            <person name="Shea T."/>
            <person name="Shenoy N."/>
            <person name="Sisk P."/>
            <person name="Stolte C."/>
            <person name="Sykes S."/>
            <person name="Wortman J."/>
            <person name="Nusbaum C."/>
            <person name="Birren B."/>
        </authorList>
    </citation>
    <scope>NUCLEOTIDE SEQUENCE [LARGE SCALE GENOMIC DNA]</scope>
    <source>
        <strain evidence="2">Fo47</strain>
    </source>
</reference>
<dbReference type="InterPro" id="IPR011008">
    <property type="entry name" value="Dimeric_a/b-barrel"/>
</dbReference>
<protein>
    <recommendedName>
        <fullName evidence="1">YCII-related domain-containing protein</fullName>
    </recommendedName>
</protein>
<dbReference type="AlphaFoldDB" id="W9JW25"/>
<dbReference type="InterPro" id="IPR051807">
    <property type="entry name" value="Sec-metab_biosynth-assoc"/>
</dbReference>
<dbReference type="SUPFAM" id="SSF54909">
    <property type="entry name" value="Dimeric alpha+beta barrel"/>
    <property type="match status" value="1"/>
</dbReference>
<dbReference type="EMBL" id="JH717905">
    <property type="protein sequence ID" value="EWZ33855.1"/>
    <property type="molecule type" value="Genomic_DNA"/>
</dbReference>
<gene>
    <name evidence="2" type="ORF">FOZG_13545</name>
</gene>
<evidence type="ECO:0000313" key="2">
    <source>
        <dbReference type="EMBL" id="EWZ33855.1"/>
    </source>
</evidence>
<name>W9JW25_FUSOX</name>
<dbReference type="HOGENOM" id="CLU_110355_2_4_1"/>
<dbReference type="Gene3D" id="3.30.70.1060">
    <property type="entry name" value="Dimeric alpha+beta barrel"/>
    <property type="match status" value="1"/>
</dbReference>
<dbReference type="Pfam" id="PF03795">
    <property type="entry name" value="YCII"/>
    <property type="match status" value="1"/>
</dbReference>
<reference evidence="2" key="2">
    <citation type="submission" date="2012-06" db="EMBL/GenBank/DDBJ databases">
        <title>Annotation of the Genome Sequence of Fusarium oxysporum Fo47.</title>
        <authorList>
            <consortium name="The Broad Institute Genomics Platform"/>
            <person name="Ma L.-J."/>
            <person name="Corby-Kistler H."/>
            <person name="Broz K."/>
            <person name="Gale L.R."/>
            <person name="Jonkers W."/>
            <person name="O'Donnell K."/>
            <person name="Ploetz R."/>
            <person name="Steinberg C."/>
            <person name="Schwartz D.C."/>
            <person name="VanEtten H."/>
            <person name="Zhou S."/>
            <person name="Young S.K."/>
            <person name="Zeng Q."/>
            <person name="Gargeya S."/>
            <person name="Fitzgerald M."/>
            <person name="Abouelleil A."/>
            <person name="Alvarado L."/>
            <person name="Chapman S.B."/>
            <person name="Gainer-Dewar J."/>
            <person name="Goldberg J."/>
            <person name="Griggs A."/>
            <person name="Gujja S."/>
            <person name="Hansen M."/>
            <person name="Howarth C."/>
            <person name="Imamovic A."/>
            <person name="Ireland A."/>
            <person name="Larimer J."/>
            <person name="McCowan C."/>
            <person name="Murphy C."/>
            <person name="Pearson M."/>
            <person name="Poon T.W."/>
            <person name="Priest M."/>
            <person name="Roberts A."/>
            <person name="Saif S."/>
            <person name="Shea T."/>
            <person name="Sykes S."/>
            <person name="Wortman J."/>
            <person name="Nusbaum C."/>
            <person name="Birren B."/>
        </authorList>
    </citation>
    <scope>NUCLEOTIDE SEQUENCE</scope>
    <source>
        <strain evidence="2">Fo47</strain>
    </source>
</reference>
<dbReference type="PANTHER" id="PTHR33606">
    <property type="entry name" value="PROTEIN YCII"/>
    <property type="match status" value="1"/>
</dbReference>
<dbReference type="PANTHER" id="PTHR33606:SF3">
    <property type="entry name" value="PROTEIN YCII"/>
    <property type="match status" value="1"/>
</dbReference>
<dbReference type="Proteomes" id="UP000030766">
    <property type="component" value="Unassembled WGS sequence"/>
</dbReference>
<organism evidence="2">
    <name type="scientific">Fusarium oxysporum Fo47</name>
    <dbReference type="NCBI Taxonomy" id="660027"/>
    <lineage>
        <taxon>Eukaryota</taxon>
        <taxon>Fungi</taxon>
        <taxon>Dikarya</taxon>
        <taxon>Ascomycota</taxon>
        <taxon>Pezizomycotina</taxon>
        <taxon>Sordariomycetes</taxon>
        <taxon>Hypocreomycetidae</taxon>
        <taxon>Hypocreales</taxon>
        <taxon>Nectriaceae</taxon>
        <taxon>Fusarium</taxon>
        <taxon>Fusarium oxysporum species complex</taxon>
    </lineage>
</organism>
<feature type="domain" description="YCII-related" evidence="1">
    <location>
        <begin position="23"/>
        <end position="106"/>
    </location>
</feature>
<accession>W9JW25</accession>
<dbReference type="VEuPathDB" id="FungiDB:FOZG_13545"/>
<dbReference type="InterPro" id="IPR005545">
    <property type="entry name" value="YCII"/>
</dbReference>
<proteinExistence type="predicted"/>
<sequence length="131" mass="14758">MQMLRGGSDHDSMAHEMRSESAMEWIVLIPDIEGSLETRMRVRETHIKDMLRHIDSGLFQMGGGTLAGNTVDGSAIIARAKSEADVMSVLETDIYARSGVWNLEKIKFIPFKCVYRREHIDNAVMGAGWKF</sequence>
<evidence type="ECO:0000259" key="1">
    <source>
        <dbReference type="Pfam" id="PF03795"/>
    </source>
</evidence>